<name>A0A2K0U8P1_TRIHA</name>
<evidence type="ECO:0000313" key="2">
    <source>
        <dbReference type="EMBL" id="PNP54141.1"/>
    </source>
</evidence>
<dbReference type="AlphaFoldDB" id="A0A2K0U8P1"/>
<gene>
    <name evidence="2" type="ORF">THARTR1_05348</name>
</gene>
<evidence type="ECO:0000313" key="3">
    <source>
        <dbReference type="Proteomes" id="UP000236290"/>
    </source>
</evidence>
<feature type="compositionally biased region" description="Low complexity" evidence="1">
    <location>
        <begin position="20"/>
        <end position="64"/>
    </location>
</feature>
<accession>A0A2K0U8P1</accession>
<feature type="region of interest" description="Disordered" evidence="1">
    <location>
        <begin position="1"/>
        <end position="108"/>
    </location>
</feature>
<dbReference type="EMBL" id="MTYI01000063">
    <property type="protein sequence ID" value="PNP54141.1"/>
    <property type="molecule type" value="Genomic_DNA"/>
</dbReference>
<sequence length="108" mass="11215">MATGVENHLSLEKEVPIGPSFSCPQDVDSSSSISSLAPESVAQSQSQIPASPSSSLSYPQVSGQGSSDESSEVAPEIVVWTEDMDLSSSSLSTHDPEDSSSGMHLDTE</sequence>
<protein>
    <submittedName>
        <fullName evidence="2">Uncharacterized protein</fullName>
    </submittedName>
</protein>
<evidence type="ECO:0000256" key="1">
    <source>
        <dbReference type="SAM" id="MobiDB-lite"/>
    </source>
</evidence>
<dbReference type="Proteomes" id="UP000236290">
    <property type="component" value="Unassembled WGS sequence"/>
</dbReference>
<reference evidence="2 3" key="1">
    <citation type="submission" date="2017-02" db="EMBL/GenBank/DDBJ databases">
        <title>Genomes of Trichoderma spp. with biocontrol activity.</title>
        <authorList>
            <person name="Gardiner D."/>
            <person name="Kazan K."/>
            <person name="Vos C."/>
            <person name="Harvey P."/>
        </authorList>
    </citation>
    <scope>NUCLEOTIDE SEQUENCE [LARGE SCALE GENOMIC DNA]</scope>
    <source>
        <strain evidence="2 3">Tr1</strain>
    </source>
</reference>
<comment type="caution">
    <text evidence="2">The sequence shown here is derived from an EMBL/GenBank/DDBJ whole genome shotgun (WGS) entry which is preliminary data.</text>
</comment>
<proteinExistence type="predicted"/>
<organism evidence="2 3">
    <name type="scientific">Trichoderma harzianum</name>
    <name type="common">Hypocrea lixii</name>
    <dbReference type="NCBI Taxonomy" id="5544"/>
    <lineage>
        <taxon>Eukaryota</taxon>
        <taxon>Fungi</taxon>
        <taxon>Dikarya</taxon>
        <taxon>Ascomycota</taxon>
        <taxon>Pezizomycotina</taxon>
        <taxon>Sordariomycetes</taxon>
        <taxon>Hypocreomycetidae</taxon>
        <taxon>Hypocreales</taxon>
        <taxon>Hypocreaceae</taxon>
        <taxon>Trichoderma</taxon>
    </lineage>
</organism>